<keyword evidence="2 6" id="KW-1003">Cell membrane</keyword>
<name>A0A1M6WJQ5_9FIRM</name>
<dbReference type="Pfam" id="PF02687">
    <property type="entry name" value="FtsX"/>
    <property type="match status" value="1"/>
</dbReference>
<feature type="transmembrane region" description="Helical" evidence="6">
    <location>
        <begin position="639"/>
        <end position="660"/>
    </location>
</feature>
<evidence type="ECO:0000256" key="1">
    <source>
        <dbReference type="ARBA" id="ARBA00004651"/>
    </source>
</evidence>
<dbReference type="AlphaFoldDB" id="A0A1M6WJQ5"/>
<dbReference type="OrthoDB" id="9781780at2"/>
<evidence type="ECO:0000256" key="3">
    <source>
        <dbReference type="ARBA" id="ARBA00022692"/>
    </source>
</evidence>
<evidence type="ECO:0000256" key="5">
    <source>
        <dbReference type="ARBA" id="ARBA00023136"/>
    </source>
</evidence>
<evidence type="ECO:0000313" key="9">
    <source>
        <dbReference type="Proteomes" id="UP000184386"/>
    </source>
</evidence>
<dbReference type="RefSeq" id="WP_139241237.1">
    <property type="nucleotide sequence ID" value="NZ_FRAC01000020.1"/>
</dbReference>
<comment type="subcellular location">
    <subcellularLocation>
        <location evidence="1 6">Cell membrane</location>
        <topology evidence="1 6">Multi-pass membrane protein</topology>
    </subcellularLocation>
</comment>
<dbReference type="InterPro" id="IPR027022">
    <property type="entry name" value="ABC_permease_BceB-typ"/>
</dbReference>
<feature type="transmembrane region" description="Helical" evidence="6">
    <location>
        <begin position="151"/>
        <end position="176"/>
    </location>
</feature>
<gene>
    <name evidence="8" type="ORF">SAMN02745136_03702</name>
</gene>
<feature type="transmembrane region" description="Helical" evidence="6">
    <location>
        <begin position="544"/>
        <end position="571"/>
    </location>
</feature>
<reference evidence="8 9" key="1">
    <citation type="submission" date="2016-11" db="EMBL/GenBank/DDBJ databases">
        <authorList>
            <person name="Jaros S."/>
            <person name="Januszkiewicz K."/>
            <person name="Wedrychowicz H."/>
        </authorList>
    </citation>
    <scope>NUCLEOTIDE SEQUENCE [LARGE SCALE GENOMIC DNA]</scope>
    <source>
        <strain evidence="8 9">DSM 15929</strain>
    </source>
</reference>
<sequence>MAKSFYLRMAATNLKRDIRMYVPYAISYIIFAAIYFMVITLMTTDGLKNVPSGGTLQALFTFGMIVMSLLTVIFLVYINSFLIKRRKKEFGLYGILGLEKRHVGRIIFDENLILSILSLVFGLLSGCVFGNLIFLLLLHTLRVSPDSRFSIPWQAFVFTAVLFAVVFLINTAFNFIQVRLANPIDLLKGEHMGEKKVRFILIKTIAGVILLITAYYMANTVTSGVAAISKFFLAVLLVIAATYLLFQAGSQFVLKRLKARKKFYYKANNFIAISGMFQRMKQNAAGLATICILSTMVLVTVSTCGALYLGQEDIIRSMNPNDVEIALQEFLSQEQVNKVTDQIKEEAKKNSVAIEDMYSYHSFSSMVFLINGKLLTYGSKELDKGGSGIDIYGFTQNIQILPLSDYTAVTGDKKTLKENEVILLADDKTAKKLQGNKLGDDFTVKDIITDSKFLQGKNAKVDDIFIVTAEEKSGTKLVGQMFSNPVDNVYASRFIVNMEGNEDKLLDFCQTTKAAIAQFAAGNSKGDAYSTSIKSIYINRLDGYSIYGGLLFLGIFFTIMFAAATVLIIYFKQVSEGYDDRGRYVILQKVGMEDTEVKKTINRQILLVFFLPLAAAILHVMAAKHMILKMLEAFSLTNVSLTTWCILISCLVFTLVYIIVFRLTAKIYYKIIKFN</sequence>
<keyword evidence="6" id="KW-0813">Transport</keyword>
<dbReference type="PANTHER" id="PTHR46795:SF3">
    <property type="entry name" value="ABC TRANSPORTER PERMEASE"/>
    <property type="match status" value="1"/>
</dbReference>
<protein>
    <submittedName>
        <fullName evidence="8">Putative ABC transport system permease protein</fullName>
    </submittedName>
</protein>
<feature type="transmembrane region" description="Helical" evidence="6">
    <location>
        <begin position="284"/>
        <end position="309"/>
    </location>
</feature>
<dbReference type="GO" id="GO:0005886">
    <property type="term" value="C:plasma membrane"/>
    <property type="evidence" value="ECO:0007669"/>
    <property type="project" value="UniProtKB-SubCell"/>
</dbReference>
<organism evidence="8 9">
    <name type="scientific">Anaerocolumna jejuensis DSM 15929</name>
    <dbReference type="NCBI Taxonomy" id="1121322"/>
    <lineage>
        <taxon>Bacteria</taxon>
        <taxon>Bacillati</taxon>
        <taxon>Bacillota</taxon>
        <taxon>Clostridia</taxon>
        <taxon>Lachnospirales</taxon>
        <taxon>Lachnospiraceae</taxon>
        <taxon>Anaerocolumna</taxon>
    </lineage>
</organism>
<keyword evidence="3 6" id="KW-0812">Transmembrane</keyword>
<feature type="transmembrane region" description="Helical" evidence="6">
    <location>
        <begin position="21"/>
        <end position="44"/>
    </location>
</feature>
<dbReference type="InterPro" id="IPR052536">
    <property type="entry name" value="ABC-4_Integral_Memb_Prot"/>
</dbReference>
<dbReference type="Proteomes" id="UP000184386">
    <property type="component" value="Unassembled WGS sequence"/>
</dbReference>
<feature type="transmembrane region" description="Helical" evidence="6">
    <location>
        <begin position="224"/>
        <end position="246"/>
    </location>
</feature>
<dbReference type="STRING" id="1121322.SAMN02745136_03702"/>
<keyword evidence="4 6" id="KW-1133">Transmembrane helix</keyword>
<dbReference type="GO" id="GO:0055085">
    <property type="term" value="P:transmembrane transport"/>
    <property type="evidence" value="ECO:0007669"/>
    <property type="project" value="UniProtKB-UniRule"/>
</dbReference>
<evidence type="ECO:0000259" key="7">
    <source>
        <dbReference type="Pfam" id="PF02687"/>
    </source>
</evidence>
<dbReference type="PANTHER" id="PTHR46795">
    <property type="entry name" value="ABC TRANSPORTER PERMEASE-RELATED-RELATED"/>
    <property type="match status" value="1"/>
</dbReference>
<comment type="similarity">
    <text evidence="6">Belongs to the ABC-4 integral membrane protein family.</text>
</comment>
<evidence type="ECO:0000256" key="2">
    <source>
        <dbReference type="ARBA" id="ARBA00022475"/>
    </source>
</evidence>
<feature type="transmembrane region" description="Helical" evidence="6">
    <location>
        <begin position="112"/>
        <end position="139"/>
    </location>
</feature>
<feature type="domain" description="ABC3 transporter permease C-terminal" evidence="7">
    <location>
        <begin position="62"/>
        <end position="179"/>
    </location>
</feature>
<feature type="transmembrane region" description="Helical" evidence="6">
    <location>
        <begin position="56"/>
        <end position="78"/>
    </location>
</feature>
<accession>A0A1M6WJQ5</accession>
<dbReference type="InterPro" id="IPR003838">
    <property type="entry name" value="ABC3_permease_C"/>
</dbReference>
<feature type="transmembrane region" description="Helical" evidence="6">
    <location>
        <begin position="197"/>
        <end position="218"/>
    </location>
</feature>
<proteinExistence type="inferred from homology"/>
<feature type="transmembrane region" description="Helical" evidence="6">
    <location>
        <begin position="605"/>
        <end position="627"/>
    </location>
</feature>
<keyword evidence="5 6" id="KW-0472">Membrane</keyword>
<dbReference type="PIRSF" id="PIRSF018968">
    <property type="entry name" value="ABC_permease_BceB"/>
    <property type="match status" value="1"/>
</dbReference>
<dbReference type="EMBL" id="FRAC01000020">
    <property type="protein sequence ID" value="SHK93921.1"/>
    <property type="molecule type" value="Genomic_DNA"/>
</dbReference>
<keyword evidence="9" id="KW-1185">Reference proteome</keyword>
<evidence type="ECO:0000256" key="4">
    <source>
        <dbReference type="ARBA" id="ARBA00022989"/>
    </source>
</evidence>
<evidence type="ECO:0000256" key="6">
    <source>
        <dbReference type="PIRNR" id="PIRNR018968"/>
    </source>
</evidence>
<evidence type="ECO:0000313" key="8">
    <source>
        <dbReference type="EMBL" id="SHK93921.1"/>
    </source>
</evidence>